<evidence type="ECO:0008006" key="3">
    <source>
        <dbReference type="Google" id="ProtNLM"/>
    </source>
</evidence>
<sequence>MKQTLKVSLPIFIILFLSGCLYPKERMVQKIPEDSYIKQVQEAVNAYKSEHEGLLPIKTKESMTDIYIKYLIDFNKLVPQYLTEIPANAYEAGGIFQYVIINPESNPTVKVFDMQIADKIREINIRLSTLKYPPFNEVIHGNVFSLDFKKIGYDEEPVIRSPFSGQNLPFVITSDGEVFVDYSIDIYNKLKEKEIEELSDEYDLRSILVEDSIFVPAYSMPYTLDEFGAPIFIGKNS</sequence>
<dbReference type="EMBL" id="JAOUSE010000007">
    <property type="protein sequence ID" value="MCU9593707.1"/>
    <property type="molecule type" value="Genomic_DNA"/>
</dbReference>
<protein>
    <recommendedName>
        <fullName evidence="3">ABC transporter periplasmic binding protein yphF</fullName>
    </recommendedName>
</protein>
<organism evidence="1 2">
    <name type="scientific">Pallidibacillus thermolactis</name>
    <dbReference type="NCBI Taxonomy" id="251051"/>
    <lineage>
        <taxon>Bacteria</taxon>
        <taxon>Bacillati</taxon>
        <taxon>Bacillota</taxon>
        <taxon>Bacilli</taxon>
        <taxon>Bacillales</taxon>
        <taxon>Bacillaceae</taxon>
        <taxon>Pallidibacillus</taxon>
    </lineage>
</organism>
<gene>
    <name evidence="1" type="ORF">OEV82_04440</name>
</gene>
<evidence type="ECO:0000313" key="1">
    <source>
        <dbReference type="EMBL" id="MCU9593707.1"/>
    </source>
</evidence>
<dbReference type="Proteomes" id="UP001208656">
    <property type="component" value="Unassembled WGS sequence"/>
</dbReference>
<accession>A0ABT2WDE4</accession>
<comment type="caution">
    <text evidence="1">The sequence shown here is derived from an EMBL/GenBank/DDBJ whole genome shotgun (WGS) entry which is preliminary data.</text>
</comment>
<evidence type="ECO:0000313" key="2">
    <source>
        <dbReference type="Proteomes" id="UP001208656"/>
    </source>
</evidence>
<name>A0ABT2WDE4_9BACI</name>
<dbReference type="PROSITE" id="PS51257">
    <property type="entry name" value="PROKAR_LIPOPROTEIN"/>
    <property type="match status" value="1"/>
</dbReference>
<dbReference type="RefSeq" id="WP_263061152.1">
    <property type="nucleotide sequence ID" value="NZ_JAOUSE010000007.1"/>
</dbReference>
<keyword evidence="2" id="KW-1185">Reference proteome</keyword>
<reference evidence="1 2" key="1">
    <citation type="submission" date="2022-10" db="EMBL/GenBank/DDBJ databases">
        <title>Description of Fervidibacillus gen. nov. in the family Fervidibacillaceae fam. nov. with two species, Fervidibacillus albus sp. nov., and Fervidibacillus halotolerans sp. nov., isolated from tidal flat sediments.</title>
        <authorList>
            <person name="Kwon K.K."/>
            <person name="Yang S.-H."/>
        </authorList>
    </citation>
    <scope>NUCLEOTIDE SEQUENCE [LARGE SCALE GENOMIC DNA]</scope>
    <source>
        <strain evidence="1 2">DSM 23332</strain>
    </source>
</reference>
<proteinExistence type="predicted"/>